<comment type="caution">
    <text evidence="4">The sequence shown here is derived from an EMBL/GenBank/DDBJ whole genome shotgun (WGS) entry which is preliminary data.</text>
</comment>
<evidence type="ECO:0000313" key="4">
    <source>
        <dbReference type="EMBL" id="RXH97808.1"/>
    </source>
</evidence>
<accession>A0A498JPV4</accession>
<feature type="non-terminal residue" evidence="4">
    <location>
        <position position="1"/>
    </location>
</feature>
<evidence type="ECO:0000256" key="2">
    <source>
        <dbReference type="SAM" id="Phobius"/>
    </source>
</evidence>
<dbReference type="InterPro" id="IPR027417">
    <property type="entry name" value="P-loop_NTPase"/>
</dbReference>
<dbReference type="EMBL" id="RDQH01000331">
    <property type="protein sequence ID" value="RXH97808.1"/>
    <property type="molecule type" value="Genomic_DNA"/>
</dbReference>
<reference evidence="4 5" key="1">
    <citation type="submission" date="2018-10" db="EMBL/GenBank/DDBJ databases">
        <title>A high-quality apple genome assembly.</title>
        <authorList>
            <person name="Hu J."/>
        </authorList>
    </citation>
    <scope>NUCLEOTIDE SEQUENCE [LARGE SCALE GENOMIC DNA]</scope>
    <source>
        <strain evidence="5">cv. HFTH1</strain>
        <tissue evidence="4">Young leaf</tissue>
    </source>
</reference>
<protein>
    <recommendedName>
        <fullName evidence="3">TIR domain-containing protein</fullName>
    </recommendedName>
</protein>
<dbReference type="PROSITE" id="PS50104">
    <property type="entry name" value="TIR"/>
    <property type="match status" value="2"/>
</dbReference>
<dbReference type="GO" id="GO:0007165">
    <property type="term" value="P:signal transduction"/>
    <property type="evidence" value="ECO:0007669"/>
    <property type="project" value="InterPro"/>
</dbReference>
<proteinExistence type="predicted"/>
<feature type="transmembrane region" description="Helical" evidence="2">
    <location>
        <begin position="83"/>
        <end position="102"/>
    </location>
</feature>
<dbReference type="PANTHER" id="PTHR11017:SF574">
    <property type="entry name" value="ADP-RIBOSYL CYCLASE_CYCLIC ADP-RIBOSE HYDROLASE"/>
    <property type="match status" value="1"/>
</dbReference>
<dbReference type="Gene3D" id="3.40.50.300">
    <property type="entry name" value="P-loop containing nucleotide triphosphate hydrolases"/>
    <property type="match status" value="1"/>
</dbReference>
<keyword evidence="1" id="KW-0520">NAD</keyword>
<evidence type="ECO:0000256" key="1">
    <source>
        <dbReference type="ARBA" id="ARBA00023027"/>
    </source>
</evidence>
<evidence type="ECO:0000313" key="5">
    <source>
        <dbReference type="Proteomes" id="UP000290289"/>
    </source>
</evidence>
<feature type="domain" description="TIR" evidence="3">
    <location>
        <begin position="1"/>
        <end position="93"/>
    </location>
</feature>
<keyword evidence="5" id="KW-1185">Reference proteome</keyword>
<keyword evidence="2" id="KW-1133">Transmembrane helix</keyword>
<dbReference type="SUPFAM" id="SSF52200">
    <property type="entry name" value="Toll/Interleukin receptor TIR domain"/>
    <property type="match status" value="2"/>
</dbReference>
<organism evidence="4 5">
    <name type="scientific">Malus domestica</name>
    <name type="common">Apple</name>
    <name type="synonym">Pyrus malus</name>
    <dbReference type="NCBI Taxonomy" id="3750"/>
    <lineage>
        <taxon>Eukaryota</taxon>
        <taxon>Viridiplantae</taxon>
        <taxon>Streptophyta</taxon>
        <taxon>Embryophyta</taxon>
        <taxon>Tracheophyta</taxon>
        <taxon>Spermatophyta</taxon>
        <taxon>Magnoliopsida</taxon>
        <taxon>eudicotyledons</taxon>
        <taxon>Gunneridae</taxon>
        <taxon>Pentapetalae</taxon>
        <taxon>rosids</taxon>
        <taxon>fabids</taxon>
        <taxon>Rosales</taxon>
        <taxon>Rosaceae</taxon>
        <taxon>Amygdaloideae</taxon>
        <taxon>Maleae</taxon>
        <taxon>Malus</taxon>
    </lineage>
</organism>
<dbReference type="PANTHER" id="PTHR11017">
    <property type="entry name" value="LEUCINE-RICH REPEAT-CONTAINING PROTEIN"/>
    <property type="match status" value="1"/>
</dbReference>
<name>A0A498JPV4_MALDO</name>
<evidence type="ECO:0000259" key="3">
    <source>
        <dbReference type="PROSITE" id="PS50104"/>
    </source>
</evidence>
<dbReference type="SMART" id="SM00255">
    <property type="entry name" value="TIR"/>
    <property type="match status" value="1"/>
</dbReference>
<dbReference type="Gene3D" id="3.40.50.10140">
    <property type="entry name" value="Toll/interleukin-1 receptor homology (TIR) domain"/>
    <property type="match status" value="2"/>
</dbReference>
<dbReference type="GO" id="GO:0006952">
    <property type="term" value="P:defense response"/>
    <property type="evidence" value="ECO:0007669"/>
    <property type="project" value="InterPro"/>
</dbReference>
<dbReference type="InterPro" id="IPR000157">
    <property type="entry name" value="TIR_dom"/>
</dbReference>
<feature type="domain" description="TIR" evidence="3">
    <location>
        <begin position="104"/>
        <end position="239"/>
    </location>
</feature>
<keyword evidence="2" id="KW-0472">Membrane</keyword>
<dbReference type="InterPro" id="IPR044974">
    <property type="entry name" value="Disease_R_plants"/>
</dbReference>
<dbReference type="SUPFAM" id="SSF52540">
    <property type="entry name" value="P-loop containing nucleoside triphosphate hydrolases"/>
    <property type="match status" value="1"/>
</dbReference>
<dbReference type="InterPro" id="IPR035897">
    <property type="entry name" value="Toll_tir_struct_dom_sf"/>
</dbReference>
<dbReference type="AlphaFoldDB" id="A0A498JPV4"/>
<keyword evidence="2" id="KW-0812">Transmembrane</keyword>
<sequence length="302" mass="34421">YASSTWCLDELVHILECKEKHGQLVIPIFYDTLPSDVRKQRGSYALDPLEQRFENSIDKVRKWRDALTNAANISGFDSKNYGLWIWLLLLLHPLLLLADAAVTKKYHVFISFRGEDTRRTFTSHLHAALLEKKITTYVDDKLKRGDEIAPALVKAIEKSELSVIIFSKDYASSTWCLDELVHILECKEKHGQLVIPIFYETLPSDVRKQRGSYALDPLEQRFENSIDKVRKWRKVVEDILTKLCHESSCDLEGLVGIESRIKQIESLLGIHSQDACISVGIWGMGGIGKTTLAKYTSQSDIL</sequence>
<dbReference type="Pfam" id="PF01582">
    <property type="entry name" value="TIR"/>
    <property type="match status" value="2"/>
</dbReference>
<dbReference type="FunFam" id="3.40.50.10140:FF:000007">
    <property type="entry name" value="Disease resistance protein (TIR-NBS-LRR class)"/>
    <property type="match status" value="1"/>
</dbReference>
<gene>
    <name evidence="4" type="ORF">DVH24_010133</name>
</gene>
<dbReference type="Proteomes" id="UP000290289">
    <property type="component" value="Chromosome 5"/>
</dbReference>